<dbReference type="EMBL" id="SAIY01000004">
    <property type="protein sequence ID" value="NGM13467.1"/>
    <property type="molecule type" value="Genomic_DNA"/>
</dbReference>
<dbReference type="AlphaFoldDB" id="A0A6M1L3P9"/>
<dbReference type="RefSeq" id="WP_164447425.1">
    <property type="nucleotide sequence ID" value="NZ_SAIY01000004.1"/>
</dbReference>
<keyword evidence="2" id="KW-1185">Reference proteome</keyword>
<proteinExistence type="predicted"/>
<protein>
    <submittedName>
        <fullName evidence="1">Uncharacterized protein</fullName>
    </submittedName>
</protein>
<accession>A0A6M1L3P9</accession>
<comment type="caution">
    <text evidence="1">The sequence shown here is derived from an EMBL/GenBank/DDBJ whole genome shotgun (WGS) entry which is preliminary data.</text>
</comment>
<evidence type="ECO:0000313" key="2">
    <source>
        <dbReference type="Proteomes" id="UP000478148"/>
    </source>
</evidence>
<name>A0A6M1L3P9_9ACTN</name>
<reference evidence="1 2" key="1">
    <citation type="submission" date="2020-02" db="EMBL/GenBank/DDBJ databases">
        <title>Draft Genome Sequence of Verrucosispora sp. Strain CWR15, Isolated from Gulf of Mexico Sponge.</title>
        <authorList>
            <person name="Kennedy S.J."/>
            <person name="Cella E."/>
            <person name="Azarian T."/>
            <person name="Baker B.J."/>
            <person name="Shaw L.N."/>
        </authorList>
    </citation>
    <scope>NUCLEOTIDE SEQUENCE [LARGE SCALE GENOMIC DNA]</scope>
    <source>
        <strain evidence="1 2">CWR15</strain>
    </source>
</reference>
<organism evidence="1 2">
    <name type="scientific">Verrucosispora sioxanthis</name>
    <dbReference type="NCBI Taxonomy" id="2499994"/>
    <lineage>
        <taxon>Bacteria</taxon>
        <taxon>Bacillati</taxon>
        <taxon>Actinomycetota</taxon>
        <taxon>Actinomycetes</taxon>
        <taxon>Micromonosporales</taxon>
        <taxon>Micromonosporaceae</taxon>
        <taxon>Micromonospora</taxon>
    </lineage>
</organism>
<gene>
    <name evidence="1" type="ORF">ENC19_12735</name>
</gene>
<dbReference type="Proteomes" id="UP000478148">
    <property type="component" value="Unassembled WGS sequence"/>
</dbReference>
<evidence type="ECO:0000313" key="1">
    <source>
        <dbReference type="EMBL" id="NGM13467.1"/>
    </source>
</evidence>
<sequence length="190" mass="21103">MTGDRPTGDSRVWRSALLARVVAEIEAEIRRAWEGLLFDLEVEPDSAEAVELAWLVADDPAAYDWRTVDGALDLLSCPACGSRLAQRPAACETCEFHHRMRFGAREVDRRHVPPGNEHALRVASAVTRTRHRYSARARVGYELMLPDLVAGALPTTRQAQAGKALINKLTDDECDRVVSFAQVEQLARGR</sequence>